<dbReference type="EMBL" id="LZMZ01000051">
    <property type="protein sequence ID" value="OBX73781.1"/>
    <property type="molecule type" value="Genomic_DNA"/>
</dbReference>
<dbReference type="InterPro" id="IPR001226">
    <property type="entry name" value="Flavodoxin_CS"/>
</dbReference>
<dbReference type="PANTHER" id="PTHR30546:SF23">
    <property type="entry name" value="FLAVOPROTEIN-LIKE PROTEIN YCP4-RELATED"/>
    <property type="match status" value="1"/>
</dbReference>
<feature type="domain" description="Flavodoxin-like" evidence="5">
    <location>
        <begin position="17"/>
        <end position="202"/>
    </location>
</feature>
<evidence type="ECO:0000256" key="2">
    <source>
        <dbReference type="ARBA" id="ARBA00006961"/>
    </source>
</evidence>
<dbReference type="InterPro" id="IPR029039">
    <property type="entry name" value="Flavoprotein-like_sf"/>
</dbReference>
<dbReference type="PANTHER" id="PTHR30546">
    <property type="entry name" value="FLAVODOXIN-RELATED PROTEIN WRBA-RELATED"/>
    <property type="match status" value="1"/>
</dbReference>
<dbReference type="NCBIfam" id="NF002999">
    <property type="entry name" value="PRK03767.1"/>
    <property type="match status" value="1"/>
</dbReference>
<gene>
    <name evidence="6" type="ORF">A9308_00815</name>
</gene>
<dbReference type="Proteomes" id="UP000092508">
    <property type="component" value="Unassembled WGS sequence"/>
</dbReference>
<dbReference type="GO" id="GO:0016020">
    <property type="term" value="C:membrane"/>
    <property type="evidence" value="ECO:0007669"/>
    <property type="project" value="TreeGrafter"/>
</dbReference>
<dbReference type="InterPro" id="IPR008254">
    <property type="entry name" value="Flavodoxin/NO_synth"/>
</dbReference>
<evidence type="ECO:0000256" key="1">
    <source>
        <dbReference type="ARBA" id="ARBA00001917"/>
    </source>
</evidence>
<keyword evidence="3" id="KW-0285">Flavoprotein</keyword>
<comment type="similarity">
    <text evidence="2">Belongs to the WrbA family.</text>
</comment>
<dbReference type="GO" id="GO:0010181">
    <property type="term" value="F:FMN binding"/>
    <property type="evidence" value="ECO:0007669"/>
    <property type="project" value="InterPro"/>
</dbReference>
<dbReference type="Pfam" id="PF03358">
    <property type="entry name" value="FMN_red"/>
    <property type="match status" value="1"/>
</dbReference>
<protein>
    <submittedName>
        <fullName evidence="6">NAD(P)H-quinone oxidoreductase</fullName>
    </submittedName>
</protein>
<dbReference type="GO" id="GO:0003955">
    <property type="term" value="F:NAD(P)H dehydrogenase (quinone) activity"/>
    <property type="evidence" value="ECO:0007669"/>
    <property type="project" value="UniProtKB-ARBA"/>
</dbReference>
<evidence type="ECO:0000256" key="4">
    <source>
        <dbReference type="ARBA" id="ARBA00022643"/>
    </source>
</evidence>
<dbReference type="STRING" id="34059.A9308_00815"/>
<evidence type="ECO:0000313" key="6">
    <source>
        <dbReference type="EMBL" id="OBX73781.1"/>
    </source>
</evidence>
<proteinExistence type="inferred from homology"/>
<accession>A0A1B8Q994</accession>
<organism evidence="6 7">
    <name type="scientific">Faucicola atlantae</name>
    <dbReference type="NCBI Taxonomy" id="34059"/>
    <lineage>
        <taxon>Bacteria</taxon>
        <taxon>Pseudomonadati</taxon>
        <taxon>Pseudomonadota</taxon>
        <taxon>Gammaproteobacteria</taxon>
        <taxon>Moraxellales</taxon>
        <taxon>Moraxellaceae</taxon>
        <taxon>Faucicola</taxon>
    </lineage>
</organism>
<dbReference type="Gene3D" id="3.40.50.360">
    <property type="match status" value="1"/>
</dbReference>
<sequence>MQAEHANQAAPTNQPYLLVLYYSANGSTKQLAYYIAQGIEDADVGIRARIRTVAPVSTICEAVAPVIPDAGDLYATQDDLRDCVGLALGSPTHFGNMAAPMKYFWDNSVTLWLAGDLQNKPACVFTTSGSMHGGQETTLISMMTPLWHHGMLVLGLPYSEPALNRTQQGGTPYGATHVSGAQHQNPLTADEIALAIAQGKRLANTARALLNTPIGH</sequence>
<dbReference type="InterPro" id="IPR005025">
    <property type="entry name" value="FMN_Rdtase-like_dom"/>
</dbReference>
<dbReference type="RefSeq" id="WP_067238626.1">
    <property type="nucleotide sequence ID" value="NZ_LZMZ01000051.1"/>
</dbReference>
<dbReference type="PROSITE" id="PS50902">
    <property type="entry name" value="FLAVODOXIN_LIKE"/>
    <property type="match status" value="1"/>
</dbReference>
<dbReference type="FunFam" id="3.40.50.360:FF:000001">
    <property type="entry name" value="NAD(P)H dehydrogenase (Quinone) FQR1-like"/>
    <property type="match status" value="1"/>
</dbReference>
<comment type="caution">
    <text evidence="6">The sequence shown here is derived from an EMBL/GenBank/DDBJ whole genome shotgun (WGS) entry which is preliminary data.</text>
</comment>
<dbReference type="GO" id="GO:0009055">
    <property type="term" value="F:electron transfer activity"/>
    <property type="evidence" value="ECO:0007669"/>
    <property type="project" value="InterPro"/>
</dbReference>
<keyword evidence="4" id="KW-0288">FMN</keyword>
<dbReference type="PROSITE" id="PS00201">
    <property type="entry name" value="FLAVODOXIN"/>
    <property type="match status" value="1"/>
</dbReference>
<name>A0A1B8Q994_9GAMM</name>
<dbReference type="OrthoDB" id="9801479at2"/>
<dbReference type="SUPFAM" id="SSF52218">
    <property type="entry name" value="Flavoproteins"/>
    <property type="match status" value="1"/>
</dbReference>
<evidence type="ECO:0000256" key="3">
    <source>
        <dbReference type="ARBA" id="ARBA00022630"/>
    </source>
</evidence>
<dbReference type="AlphaFoldDB" id="A0A1B8Q994"/>
<evidence type="ECO:0000313" key="7">
    <source>
        <dbReference type="Proteomes" id="UP000092508"/>
    </source>
</evidence>
<reference evidence="6 7" key="1">
    <citation type="submission" date="2016-06" db="EMBL/GenBank/DDBJ databases">
        <title>Draft genome of Moraxella atlantae CCUG 66109.</title>
        <authorList>
            <person name="Salva-Serra F."/>
            <person name="Engstrom-Jakobsson H."/>
            <person name="Thorell K."/>
            <person name="Gonzales-Siles L."/>
            <person name="Karlsson R."/>
            <person name="Boulund F."/>
            <person name="Engstrand L."/>
            <person name="Kristiansson E."/>
            <person name="Moore E."/>
        </authorList>
    </citation>
    <scope>NUCLEOTIDE SEQUENCE [LARGE SCALE GENOMIC DNA]</scope>
    <source>
        <strain evidence="6 7">CCUG 66109</strain>
    </source>
</reference>
<evidence type="ECO:0000259" key="5">
    <source>
        <dbReference type="PROSITE" id="PS50902"/>
    </source>
</evidence>
<comment type="cofactor">
    <cofactor evidence="1">
        <name>FMN</name>
        <dbReference type="ChEBI" id="CHEBI:58210"/>
    </cofactor>
</comment>